<name>A0AAP0KJS9_9MAGN</name>
<sequence length="103" mass="11891">MMGSEFTNFRSIPINFDIRALKIFEEMLAKLNSLPTITSYVLTQSSNLGLLLDMISLLERRRGSMTGAFEWPKQMQGPFLVITTTPNFRKMQRSSYLGCWFLD</sequence>
<dbReference type="Proteomes" id="UP001417504">
    <property type="component" value="Unassembled WGS sequence"/>
</dbReference>
<gene>
    <name evidence="1" type="ORF">Sjap_001341</name>
</gene>
<dbReference type="EMBL" id="JBBNAE010000001">
    <property type="protein sequence ID" value="KAK9153861.1"/>
    <property type="molecule type" value="Genomic_DNA"/>
</dbReference>
<evidence type="ECO:0000313" key="2">
    <source>
        <dbReference type="Proteomes" id="UP001417504"/>
    </source>
</evidence>
<proteinExistence type="predicted"/>
<reference evidence="1 2" key="1">
    <citation type="submission" date="2024-01" db="EMBL/GenBank/DDBJ databases">
        <title>Genome assemblies of Stephania.</title>
        <authorList>
            <person name="Yang L."/>
        </authorList>
    </citation>
    <scope>NUCLEOTIDE SEQUENCE [LARGE SCALE GENOMIC DNA]</scope>
    <source>
        <strain evidence="1">QJT</strain>
        <tissue evidence="1">Leaf</tissue>
    </source>
</reference>
<protein>
    <submittedName>
        <fullName evidence="1">Uncharacterized protein</fullName>
    </submittedName>
</protein>
<evidence type="ECO:0000313" key="1">
    <source>
        <dbReference type="EMBL" id="KAK9153861.1"/>
    </source>
</evidence>
<comment type="caution">
    <text evidence="1">The sequence shown here is derived from an EMBL/GenBank/DDBJ whole genome shotgun (WGS) entry which is preliminary data.</text>
</comment>
<keyword evidence="2" id="KW-1185">Reference proteome</keyword>
<accession>A0AAP0KJS9</accession>
<organism evidence="1 2">
    <name type="scientific">Stephania japonica</name>
    <dbReference type="NCBI Taxonomy" id="461633"/>
    <lineage>
        <taxon>Eukaryota</taxon>
        <taxon>Viridiplantae</taxon>
        <taxon>Streptophyta</taxon>
        <taxon>Embryophyta</taxon>
        <taxon>Tracheophyta</taxon>
        <taxon>Spermatophyta</taxon>
        <taxon>Magnoliopsida</taxon>
        <taxon>Ranunculales</taxon>
        <taxon>Menispermaceae</taxon>
        <taxon>Menispermoideae</taxon>
        <taxon>Cissampelideae</taxon>
        <taxon>Stephania</taxon>
    </lineage>
</organism>
<dbReference type="AlphaFoldDB" id="A0AAP0KJS9"/>